<name>A0A101QTH4_9ACTN</name>
<dbReference type="Proteomes" id="UP000053271">
    <property type="component" value="Unassembled WGS sequence"/>
</dbReference>
<sequence>MMVHPCPRHPLPESGPGAGPVLCAVCVGEAERSLRSLPALYQECLHQVSAGRRRTNPTRVSGSRNREQVNLSALDVRLRSRAVLQAWADVVAEGLGVRAPDRSVPQLAQFLAGHLAWLAAQPPAGDFAEEVQELVSELSALLDPEPAALHTLHLACVVEGCAGTISAAPKAAAGPGTSRLECTAGHSWPAHEWLALRALMTRQRKDVTA</sequence>
<reference evidence="1 2" key="1">
    <citation type="submission" date="2015-10" db="EMBL/GenBank/DDBJ databases">
        <title>Draft genome sequence of Streptomyces longwoodensis DSM 41677, type strain for the species Streptomyces longwoodensis.</title>
        <authorList>
            <person name="Ruckert C."/>
            <person name="Winkler A."/>
            <person name="Kalinowski J."/>
            <person name="Kampfer P."/>
            <person name="Glaeser S."/>
        </authorList>
    </citation>
    <scope>NUCLEOTIDE SEQUENCE [LARGE SCALE GENOMIC DNA]</scope>
    <source>
        <strain evidence="1 2">DSM 41677</strain>
    </source>
</reference>
<proteinExistence type="predicted"/>
<organism evidence="1 2">
    <name type="scientific">Streptomyces longwoodensis</name>
    <dbReference type="NCBI Taxonomy" id="68231"/>
    <lineage>
        <taxon>Bacteria</taxon>
        <taxon>Bacillati</taxon>
        <taxon>Actinomycetota</taxon>
        <taxon>Actinomycetes</taxon>
        <taxon>Kitasatosporales</taxon>
        <taxon>Streptomycetaceae</taxon>
        <taxon>Streptomyces</taxon>
    </lineage>
</organism>
<dbReference type="EMBL" id="LMWS01000031">
    <property type="protein sequence ID" value="KUN35633.1"/>
    <property type="molecule type" value="Genomic_DNA"/>
</dbReference>
<evidence type="ECO:0008006" key="3">
    <source>
        <dbReference type="Google" id="ProtNLM"/>
    </source>
</evidence>
<keyword evidence="2" id="KW-1185">Reference proteome</keyword>
<evidence type="ECO:0000313" key="1">
    <source>
        <dbReference type="EMBL" id="KUN35633.1"/>
    </source>
</evidence>
<protein>
    <recommendedName>
        <fullName evidence="3">OvmZ protein</fullName>
    </recommendedName>
</protein>
<dbReference type="AlphaFoldDB" id="A0A101QTH4"/>
<accession>A0A101QTH4</accession>
<gene>
    <name evidence="1" type="ORF">AQJ30_23290</name>
</gene>
<evidence type="ECO:0000313" key="2">
    <source>
        <dbReference type="Proteomes" id="UP000053271"/>
    </source>
</evidence>
<comment type="caution">
    <text evidence="1">The sequence shown here is derived from an EMBL/GenBank/DDBJ whole genome shotgun (WGS) entry which is preliminary data.</text>
</comment>
<dbReference type="STRING" id="68231.AQJ30_23290"/>